<organism evidence="2 3">
    <name type="scientific">Allorhodopirellula heiligendammensis</name>
    <dbReference type="NCBI Taxonomy" id="2714739"/>
    <lineage>
        <taxon>Bacteria</taxon>
        <taxon>Pseudomonadati</taxon>
        <taxon>Planctomycetota</taxon>
        <taxon>Planctomycetia</taxon>
        <taxon>Pirellulales</taxon>
        <taxon>Pirellulaceae</taxon>
        <taxon>Allorhodopirellula</taxon>
    </lineage>
</organism>
<dbReference type="Proteomes" id="UP000319908">
    <property type="component" value="Unassembled WGS sequence"/>
</dbReference>
<dbReference type="InterPro" id="IPR047960">
    <property type="entry name" value="Transpos_IS1380"/>
</dbReference>
<dbReference type="EMBL" id="SJPU01000002">
    <property type="protein sequence ID" value="TWU15670.1"/>
    <property type="molecule type" value="Genomic_DNA"/>
</dbReference>
<accession>A0A5C6BTW3</accession>
<dbReference type="RefSeq" id="WP_302118845.1">
    <property type="nucleotide sequence ID" value="NZ_SJPU01000002.1"/>
</dbReference>
<dbReference type="AlphaFoldDB" id="A0A5C6BTW3"/>
<evidence type="ECO:0000259" key="1">
    <source>
        <dbReference type="Pfam" id="PF13701"/>
    </source>
</evidence>
<reference evidence="2 3" key="1">
    <citation type="journal article" date="2020" name="Antonie Van Leeuwenhoek">
        <title>Rhodopirellula heiligendammensis sp. nov., Rhodopirellula pilleata sp. nov., and Rhodopirellula solitaria sp. nov. isolated from natural or artificial marine surfaces in Northern Germany and California, USA, and emended description of the genus Rhodopirellula.</title>
        <authorList>
            <person name="Kallscheuer N."/>
            <person name="Wiegand S."/>
            <person name="Jogler M."/>
            <person name="Boedeker C."/>
            <person name="Peeters S.H."/>
            <person name="Rast P."/>
            <person name="Heuer A."/>
            <person name="Jetten M.S.M."/>
            <person name="Rohde M."/>
            <person name="Jogler C."/>
        </authorList>
    </citation>
    <scope>NUCLEOTIDE SEQUENCE [LARGE SCALE GENOMIC DNA]</scope>
    <source>
        <strain evidence="2 3">Poly21</strain>
    </source>
</reference>
<evidence type="ECO:0000313" key="2">
    <source>
        <dbReference type="EMBL" id="TWU15670.1"/>
    </source>
</evidence>
<dbReference type="InterPro" id="IPR025668">
    <property type="entry name" value="Tnp_DDE_dom"/>
</dbReference>
<sequence>MNAKLRRKVKERKRKMRRRIDKFEGPWSSPMITPPAISYELAEKQQAIAAGGIGAMLQLTKQLDLRGEINRAIKLFKMHLPYDEADHVLNISLNLLAGGNCLDHLEDRRQDEAYLNAVGAHRIPDPTTAGDFCRRFNDRHVLSLMSAFNRVREKVWKQQSDEFFDCAVIEADGTQVETSGERKQGIGINYKGQWGYHPLVVTLANTREPLFIANRSGNRPSHENSAFYFDLAVQRCRDAGFRKIVLRGDTDFALTENFDRWDADNVEFVFGIDAMPKLVEIAENLDSSAWKAMKRRRSQKPAVEKPRARRPRFKEQIVVRNGYLNKKLASERIAEFDYQPGKCNRTYRVVVLHKEVHLTRGQMRLFDKEQPVYFFYITNATKKMKSPRQVVVDANARCDQENNIAQLKQCCLSAPLSDLTSNWAYMVIASLAWNLKVWSGLLIKPSGTEQERIDQAATKSRVIGMDFRTFRDRILMVPAQIIRRSRTLVYRLLSYRPSVDVLLLINSNIRRPLRC</sequence>
<gene>
    <name evidence="2" type="ORF">Poly21_28670</name>
</gene>
<dbReference type="Pfam" id="PF13701">
    <property type="entry name" value="DDE_Tnp_1_4"/>
    <property type="match status" value="1"/>
</dbReference>
<keyword evidence="3" id="KW-1185">Reference proteome</keyword>
<protein>
    <recommendedName>
        <fullName evidence="1">Transposase DDE domain-containing protein</fullName>
    </recommendedName>
</protein>
<dbReference type="NCBIfam" id="NF033539">
    <property type="entry name" value="transpos_IS1380"/>
    <property type="match status" value="1"/>
</dbReference>
<evidence type="ECO:0000313" key="3">
    <source>
        <dbReference type="Proteomes" id="UP000319908"/>
    </source>
</evidence>
<comment type="caution">
    <text evidence="2">The sequence shown here is derived from an EMBL/GenBank/DDBJ whole genome shotgun (WGS) entry which is preliminary data.</text>
</comment>
<proteinExistence type="predicted"/>
<name>A0A5C6BTW3_9BACT</name>
<feature type="domain" description="Transposase DDE" evidence="1">
    <location>
        <begin position="51"/>
        <end position="511"/>
    </location>
</feature>